<accession>A0A0F9QIK1</accession>
<reference evidence="1" key="1">
    <citation type="journal article" date="2015" name="Nature">
        <title>Complex archaea that bridge the gap between prokaryotes and eukaryotes.</title>
        <authorList>
            <person name="Spang A."/>
            <person name="Saw J.H."/>
            <person name="Jorgensen S.L."/>
            <person name="Zaremba-Niedzwiedzka K."/>
            <person name="Martijn J."/>
            <person name="Lind A.E."/>
            <person name="van Eijk R."/>
            <person name="Schleper C."/>
            <person name="Guy L."/>
            <person name="Ettema T.J."/>
        </authorList>
    </citation>
    <scope>NUCLEOTIDE SEQUENCE</scope>
</reference>
<sequence>MGTKSKQIRDTTTLQAATTTAAGAIDTTGSAVGMGIPLNGFVFVLDVTAAATDVGDLLDVSVETRIDDGVGATWHQVVHFTQVLGDGGAKQFVEKITSARIEAGYESGTALGAGLVRNLIGDEWRVAWVQVDADSDATFTFSVTACPM</sequence>
<dbReference type="EMBL" id="LAZR01001590">
    <property type="protein sequence ID" value="KKN42304.1"/>
    <property type="molecule type" value="Genomic_DNA"/>
</dbReference>
<gene>
    <name evidence="1" type="ORF">LCGC14_0714580</name>
</gene>
<organism evidence="1">
    <name type="scientific">marine sediment metagenome</name>
    <dbReference type="NCBI Taxonomy" id="412755"/>
    <lineage>
        <taxon>unclassified sequences</taxon>
        <taxon>metagenomes</taxon>
        <taxon>ecological metagenomes</taxon>
    </lineage>
</organism>
<evidence type="ECO:0000313" key="1">
    <source>
        <dbReference type="EMBL" id="KKN42304.1"/>
    </source>
</evidence>
<comment type="caution">
    <text evidence="1">The sequence shown here is derived from an EMBL/GenBank/DDBJ whole genome shotgun (WGS) entry which is preliminary data.</text>
</comment>
<protein>
    <submittedName>
        <fullName evidence="1">Uncharacterized protein</fullName>
    </submittedName>
</protein>
<dbReference type="AlphaFoldDB" id="A0A0F9QIK1"/>
<name>A0A0F9QIK1_9ZZZZ</name>
<proteinExistence type="predicted"/>